<dbReference type="EMBL" id="CP018335">
    <property type="protein sequence ID" value="APM40826.1"/>
    <property type="molecule type" value="Genomic_DNA"/>
</dbReference>
<dbReference type="RefSeq" id="WP_073540384.1">
    <property type="nucleotide sequence ID" value="NZ_CP018335.1"/>
</dbReference>
<accession>A0A1L5FCU4</accession>
<dbReference type="OrthoDB" id="1898810at2"/>
<organism evidence="2 3">
    <name type="scientific">Clostridium kluyveri</name>
    <dbReference type="NCBI Taxonomy" id="1534"/>
    <lineage>
        <taxon>Bacteria</taxon>
        <taxon>Bacillati</taxon>
        <taxon>Bacillota</taxon>
        <taxon>Clostridia</taxon>
        <taxon>Eubacteriales</taxon>
        <taxon>Clostridiaceae</taxon>
        <taxon>Clostridium</taxon>
    </lineage>
</organism>
<feature type="transmembrane region" description="Helical" evidence="1">
    <location>
        <begin position="67"/>
        <end position="94"/>
    </location>
</feature>
<evidence type="ECO:0000313" key="2">
    <source>
        <dbReference type="EMBL" id="APM40826.1"/>
    </source>
</evidence>
<keyword evidence="1" id="KW-0812">Transmembrane</keyword>
<feature type="transmembrane region" description="Helical" evidence="1">
    <location>
        <begin position="165"/>
        <end position="191"/>
    </location>
</feature>
<feature type="transmembrane region" description="Helical" evidence="1">
    <location>
        <begin position="15"/>
        <end position="32"/>
    </location>
</feature>
<keyword evidence="1" id="KW-1133">Transmembrane helix</keyword>
<gene>
    <name evidence="2" type="ORF">BS101_19995</name>
</gene>
<feature type="transmembrane region" description="Helical" evidence="1">
    <location>
        <begin position="203"/>
        <end position="223"/>
    </location>
</feature>
<sequence length="274" mass="31729">MLVNELKRALKSKKFLIIIIIGLLIHFLGLYIEVKDYIFFNYNAPDLQTPEAQAKIKHMIENVFNIYAVWFSIFQLYIVAMPIISALPYSLSYLEDNEYGIIKYIDVRVNHKKYLIVKILANDIAGGIAVALPTIIMTLFIHIFFKGSIDDFYGKGVYGGAYTYLLTYSFWLYSLLHIFIEFIFGFAYANIALTVSAFIKNKIAIMLSPFLFWIGVSVIFNFLNIPQYSTERINQFYIIPTVSMQEIFIELTFITLISALLFIFKSGKRTIYEC</sequence>
<dbReference type="Proteomes" id="UP000184604">
    <property type="component" value="Chromosome"/>
</dbReference>
<name>A0A1L5FCU4_CLOKL</name>
<evidence type="ECO:0000256" key="1">
    <source>
        <dbReference type="SAM" id="Phobius"/>
    </source>
</evidence>
<keyword evidence="1" id="KW-0472">Membrane</keyword>
<dbReference type="AlphaFoldDB" id="A0A1L5FCU4"/>
<proteinExistence type="predicted"/>
<evidence type="ECO:0000313" key="3">
    <source>
        <dbReference type="Proteomes" id="UP000184604"/>
    </source>
</evidence>
<protein>
    <submittedName>
        <fullName evidence="2">Uncharacterized protein</fullName>
    </submittedName>
</protein>
<feature type="transmembrane region" description="Helical" evidence="1">
    <location>
        <begin position="243"/>
        <end position="264"/>
    </location>
</feature>
<feature type="transmembrane region" description="Helical" evidence="1">
    <location>
        <begin position="115"/>
        <end position="145"/>
    </location>
</feature>
<reference evidence="2 3" key="1">
    <citation type="submission" date="2016-12" db="EMBL/GenBank/DDBJ databases">
        <title>Complete genome sequence of Clostridium kluyveri JZZ isolated from the pit mud of a Chinese flavor liquor-making factory.</title>
        <authorList>
            <person name="Wang Y."/>
        </authorList>
    </citation>
    <scope>NUCLEOTIDE SEQUENCE [LARGE SCALE GENOMIC DNA]</scope>
    <source>
        <strain evidence="2 3">JZZ</strain>
    </source>
</reference>